<dbReference type="GeneID" id="39745404"/>
<evidence type="ECO:0000313" key="3">
    <source>
        <dbReference type="Proteomes" id="UP000195521"/>
    </source>
</evidence>
<reference evidence="3" key="1">
    <citation type="submission" date="2017-04" db="EMBL/GenBank/DDBJ databases">
        <title>Plasmodium gonderi genome.</title>
        <authorList>
            <person name="Arisue N."/>
            <person name="Honma H."/>
            <person name="Kawai S."/>
            <person name="Tougan T."/>
            <person name="Tanabe K."/>
            <person name="Horii T."/>
        </authorList>
    </citation>
    <scope>NUCLEOTIDE SEQUENCE [LARGE SCALE GENOMIC DNA]</scope>
    <source>
        <strain evidence="3">ATCC 30045</strain>
    </source>
</reference>
<sequence>MLNNKESWEKFGQLAISFGGYLISEQFYYKLDNLDSFREFFEYCKSLESMERGQALKIYCAKILKYLKSNSEHIDKQDTYNVCELLNYWLATRLSAIVGYMNHTYVINVFLEISYIWNDFIMNNFNNNHHKICNPKVDMISLSDWRKRKEVYDYFVDYAYLSGMSRILVNPSDYCTHIRNKISIYNYFNDKCASDQTGFCDEFKTKYKACSPYDLLLRFKCSEEVEKNKSSGEIEERELHKRASLGKEKSEQERQSPRFSIEGKQTVKILQSSYNSFIPLKKVCGLILGIVAISMIYGFLHKFTQLGSWIRNKIANKKNNRSNINFEFNEEFDYEQGLDNTNYNIRNEHYIGFHTD</sequence>
<dbReference type="EMBL" id="BDQF01000491">
    <property type="protein sequence ID" value="GAW84596.1"/>
    <property type="molecule type" value="Genomic_DNA"/>
</dbReference>
<evidence type="ECO:0000313" key="2">
    <source>
        <dbReference type="EMBL" id="GAW84596.1"/>
    </source>
</evidence>
<name>A0A1Y1JPP8_PLAGO</name>
<dbReference type="InterPro" id="IPR008780">
    <property type="entry name" value="Plasmodium_Vir"/>
</dbReference>
<feature type="region of interest" description="Disordered" evidence="1">
    <location>
        <begin position="232"/>
        <end position="258"/>
    </location>
</feature>
<dbReference type="RefSeq" id="XP_028547185.1">
    <property type="nucleotide sequence ID" value="XM_028691384.1"/>
</dbReference>
<protein>
    <submittedName>
        <fullName evidence="2">Variable surface protein</fullName>
    </submittedName>
</protein>
<feature type="compositionally biased region" description="Basic and acidic residues" evidence="1">
    <location>
        <begin position="232"/>
        <end position="256"/>
    </location>
</feature>
<gene>
    <name evidence="2" type="ORF">PGO_003900</name>
</gene>
<accession>A0A1Y1JPP8</accession>
<keyword evidence="3" id="KW-1185">Reference proteome</keyword>
<proteinExistence type="predicted"/>
<dbReference type="AlphaFoldDB" id="A0A1Y1JPP8"/>
<dbReference type="Proteomes" id="UP000195521">
    <property type="component" value="Unassembled WGS sequence"/>
</dbReference>
<comment type="caution">
    <text evidence="2">The sequence shown here is derived from an EMBL/GenBank/DDBJ whole genome shotgun (WGS) entry which is preliminary data.</text>
</comment>
<evidence type="ECO:0000256" key="1">
    <source>
        <dbReference type="SAM" id="MobiDB-lite"/>
    </source>
</evidence>
<dbReference type="Pfam" id="PF05795">
    <property type="entry name" value="Plasmodium_Vir"/>
    <property type="match status" value="1"/>
</dbReference>
<organism evidence="2 3">
    <name type="scientific">Plasmodium gonderi</name>
    <dbReference type="NCBI Taxonomy" id="77519"/>
    <lineage>
        <taxon>Eukaryota</taxon>
        <taxon>Sar</taxon>
        <taxon>Alveolata</taxon>
        <taxon>Apicomplexa</taxon>
        <taxon>Aconoidasida</taxon>
        <taxon>Haemosporida</taxon>
        <taxon>Plasmodiidae</taxon>
        <taxon>Plasmodium</taxon>
        <taxon>Plasmodium (Plasmodium)</taxon>
    </lineage>
</organism>
<dbReference type="OrthoDB" id="387362at2759"/>
<dbReference type="OMA" id="NEYDICI"/>